<dbReference type="CDD" id="cd03131">
    <property type="entry name" value="GATase1_HTS"/>
    <property type="match status" value="1"/>
</dbReference>
<dbReference type="PANTHER" id="PTHR20919:SF0">
    <property type="entry name" value="HOMOSERINE O-SUCCINYLTRANSFERASE"/>
    <property type="match status" value="1"/>
</dbReference>
<dbReference type="SUPFAM" id="SSF52317">
    <property type="entry name" value="Class I glutamine amidotransferase-like"/>
    <property type="match status" value="1"/>
</dbReference>
<evidence type="ECO:0000256" key="1">
    <source>
        <dbReference type="ARBA" id="ARBA00022490"/>
    </source>
</evidence>
<comment type="caution">
    <text evidence="9">The sequence shown here is derived from an EMBL/GenBank/DDBJ whole genome shotgun (WGS) entry which is preliminary data.</text>
</comment>
<feature type="binding site" evidence="7">
    <location>
        <position position="192"/>
    </location>
    <ligand>
        <name>substrate</name>
    </ligand>
</feature>
<evidence type="ECO:0000256" key="3">
    <source>
        <dbReference type="ARBA" id="ARBA00022679"/>
    </source>
</evidence>
<comment type="function">
    <text evidence="7">Transfers an acetyl group from acetyl-CoA to L-homoserine, forming acetyl-L-homoserine.</text>
</comment>
<evidence type="ECO:0000313" key="10">
    <source>
        <dbReference type="Proteomes" id="UP000886891"/>
    </source>
</evidence>
<dbReference type="EMBL" id="DVOH01000007">
    <property type="protein sequence ID" value="HIU99593.1"/>
    <property type="molecule type" value="Genomic_DNA"/>
</dbReference>
<comment type="pathway">
    <text evidence="7">Amino-acid biosynthesis; L-methionine biosynthesis via de novo pathway; O-acetyl-L-homoserine from L-homoserine: step 1/1.</text>
</comment>
<protein>
    <recommendedName>
        <fullName evidence="7">Homoserine O-acetyltransferase</fullName>
        <shortName evidence="7">HAT</shortName>
        <ecNumber evidence="7">2.3.1.31</ecNumber>
    </recommendedName>
    <alternativeName>
        <fullName evidence="7">Homoserine transacetylase</fullName>
        <shortName evidence="7">HTA</shortName>
    </alternativeName>
</protein>
<dbReference type="Proteomes" id="UP000886891">
    <property type="component" value="Unassembled WGS sequence"/>
</dbReference>
<name>A0A9D1NAN0_9FIRM</name>
<evidence type="ECO:0000256" key="5">
    <source>
        <dbReference type="ARBA" id="ARBA00023315"/>
    </source>
</evidence>
<evidence type="ECO:0000256" key="8">
    <source>
        <dbReference type="PIRSR" id="PIRSR000450-1"/>
    </source>
</evidence>
<proteinExistence type="inferred from homology"/>
<reference evidence="9" key="2">
    <citation type="journal article" date="2021" name="PeerJ">
        <title>Extensive microbial diversity within the chicken gut microbiome revealed by metagenomics and culture.</title>
        <authorList>
            <person name="Gilroy R."/>
            <person name="Ravi A."/>
            <person name="Getino M."/>
            <person name="Pursley I."/>
            <person name="Horton D.L."/>
            <person name="Alikhan N.F."/>
            <person name="Baker D."/>
            <person name="Gharbi K."/>
            <person name="Hall N."/>
            <person name="Watson M."/>
            <person name="Adriaenssens E.M."/>
            <person name="Foster-Nyarko E."/>
            <person name="Jarju S."/>
            <person name="Secka A."/>
            <person name="Antonio M."/>
            <person name="Oren A."/>
            <person name="Chaudhuri R.R."/>
            <person name="La Ragione R."/>
            <person name="Hildebrand F."/>
            <person name="Pallen M.J."/>
        </authorList>
    </citation>
    <scope>NUCLEOTIDE SEQUENCE</scope>
    <source>
        <strain evidence="9">23406</strain>
    </source>
</reference>
<evidence type="ECO:0000256" key="7">
    <source>
        <dbReference type="HAMAP-Rule" id="MF_00295"/>
    </source>
</evidence>
<dbReference type="GO" id="GO:0019281">
    <property type="term" value="P:L-methionine biosynthetic process from homoserine via O-succinyl-L-homoserine and cystathionine"/>
    <property type="evidence" value="ECO:0007669"/>
    <property type="project" value="InterPro"/>
</dbReference>
<sequence length="302" mass="35007">MPIVIPKALPAFRILKDENVFVMPKRRAEMQDIRPIEIAVVNLMPTKIETETQLMRLLANTPLQVNLTLIRTATYKATHAAEDHMARFYKTFDEIRGNRFDGMIVTGAPVETLEFEDVLYWEELKTIMDYAEHNVTSTIYICWGAQAALYHLYGIGKRKLPQKLFGVFKNRAVVSYDPLLKGLNDTFSIPHSRHTAVDEDAVRRCKKLKVLAEGKECGISIAKATDDSKFFFFGHSEYDRDTLKKEYLRDVEKGLEIAKPSNYFVDDDLDRIDMSWNSTGNLLFYNWLNHYVYQVTPYRLED</sequence>
<keyword evidence="4 7" id="KW-0486">Methionine biosynthesis</keyword>
<comment type="subcellular location">
    <subcellularLocation>
        <location evidence="7">Cytoplasm</location>
    </subcellularLocation>
</comment>
<keyword evidence="2 7" id="KW-0028">Amino-acid biosynthesis</keyword>
<keyword evidence="1 7" id="KW-0963">Cytoplasm</keyword>
<dbReference type="PIRSF" id="PIRSF000450">
    <property type="entry name" value="H_ser_succinyltr"/>
    <property type="match status" value="1"/>
</dbReference>
<dbReference type="Pfam" id="PF04204">
    <property type="entry name" value="HTS"/>
    <property type="match status" value="1"/>
</dbReference>
<accession>A0A9D1NAN0</accession>
<feature type="active site" evidence="7">
    <location>
        <position position="237"/>
    </location>
</feature>
<feature type="site" description="Important for acyl-CoA specificity" evidence="7">
    <location>
        <position position="111"/>
    </location>
</feature>
<feature type="active site" description="Proton acceptor" evidence="7">
    <location>
        <position position="235"/>
    </location>
</feature>
<dbReference type="InterPro" id="IPR005697">
    <property type="entry name" value="HST_MetA"/>
</dbReference>
<feature type="active site" description="Acyl-thioester intermediate" evidence="7 8">
    <location>
        <position position="142"/>
    </location>
</feature>
<keyword evidence="3 7" id="KW-0808">Transferase</keyword>
<dbReference type="InterPro" id="IPR029062">
    <property type="entry name" value="Class_I_gatase-like"/>
</dbReference>
<comment type="catalytic activity">
    <reaction evidence="6 7">
        <text>L-homoserine + acetyl-CoA = O-acetyl-L-homoserine + CoA</text>
        <dbReference type="Rhea" id="RHEA:13701"/>
        <dbReference type="ChEBI" id="CHEBI:57287"/>
        <dbReference type="ChEBI" id="CHEBI:57288"/>
        <dbReference type="ChEBI" id="CHEBI:57476"/>
        <dbReference type="ChEBI" id="CHEBI:57716"/>
        <dbReference type="EC" id="2.3.1.31"/>
    </reaction>
</comment>
<dbReference type="InterPro" id="IPR033752">
    <property type="entry name" value="MetA_family"/>
</dbReference>
<evidence type="ECO:0000256" key="6">
    <source>
        <dbReference type="ARBA" id="ARBA00049043"/>
    </source>
</evidence>
<dbReference type="HAMAP" id="MF_00295">
    <property type="entry name" value="MetA_acyltransf"/>
    <property type="match status" value="1"/>
</dbReference>
<feature type="binding site" evidence="7">
    <location>
        <position position="163"/>
    </location>
    <ligand>
        <name>substrate</name>
    </ligand>
</feature>
<dbReference type="GO" id="GO:0008899">
    <property type="term" value="F:homoserine O-succinyltransferase activity"/>
    <property type="evidence" value="ECO:0007669"/>
    <property type="project" value="UniProtKB-UniRule"/>
</dbReference>
<feature type="binding site" evidence="7">
    <location>
        <position position="249"/>
    </location>
    <ligand>
        <name>substrate</name>
    </ligand>
</feature>
<dbReference type="Gene3D" id="3.40.50.880">
    <property type="match status" value="1"/>
</dbReference>
<comment type="caution">
    <text evidence="7">Lacks conserved residue(s) required for the propagation of feature annotation.</text>
</comment>
<feature type="site" description="Important for substrate specificity" evidence="7">
    <location>
        <position position="192"/>
    </location>
</feature>
<dbReference type="GO" id="GO:0005737">
    <property type="term" value="C:cytoplasm"/>
    <property type="evidence" value="ECO:0007669"/>
    <property type="project" value="UniProtKB-SubCell"/>
</dbReference>
<dbReference type="EC" id="2.3.1.31" evidence="7"/>
<evidence type="ECO:0000256" key="2">
    <source>
        <dbReference type="ARBA" id="ARBA00022605"/>
    </source>
</evidence>
<gene>
    <name evidence="9" type="primary">metA</name>
    <name evidence="7" type="synonym">metAA</name>
    <name evidence="9" type="ORF">IAB14_00580</name>
</gene>
<reference evidence="9" key="1">
    <citation type="submission" date="2020-10" db="EMBL/GenBank/DDBJ databases">
        <authorList>
            <person name="Gilroy R."/>
        </authorList>
    </citation>
    <scope>NUCLEOTIDE SEQUENCE</scope>
    <source>
        <strain evidence="9">23406</strain>
    </source>
</reference>
<dbReference type="NCBIfam" id="TIGR01001">
    <property type="entry name" value="metA"/>
    <property type="match status" value="1"/>
</dbReference>
<dbReference type="PANTHER" id="PTHR20919">
    <property type="entry name" value="HOMOSERINE O-SUCCINYLTRANSFERASE"/>
    <property type="match status" value="1"/>
</dbReference>
<organism evidence="9 10">
    <name type="scientific">Candidatus Stercoripulliclostridium merdipullorum</name>
    <dbReference type="NCBI Taxonomy" id="2840952"/>
    <lineage>
        <taxon>Bacteria</taxon>
        <taxon>Bacillati</taxon>
        <taxon>Bacillota</taxon>
        <taxon>Clostridia</taxon>
        <taxon>Eubacteriales</taxon>
        <taxon>Candidatus Stercoripulliclostridium</taxon>
    </lineage>
</organism>
<evidence type="ECO:0000313" key="9">
    <source>
        <dbReference type="EMBL" id="HIU99593.1"/>
    </source>
</evidence>
<evidence type="ECO:0000256" key="4">
    <source>
        <dbReference type="ARBA" id="ARBA00023167"/>
    </source>
</evidence>
<dbReference type="GO" id="GO:0004414">
    <property type="term" value="F:homoserine O-acetyltransferase activity"/>
    <property type="evidence" value="ECO:0007669"/>
    <property type="project" value="UniProtKB-EC"/>
</dbReference>
<comment type="similarity">
    <text evidence="7">Belongs to the MetA family.</text>
</comment>
<dbReference type="AlphaFoldDB" id="A0A9D1NAN0"/>
<keyword evidence="5 7" id="KW-0012">Acyltransferase</keyword>